<accession>D3PSR4</accession>
<dbReference type="PANTHER" id="PTHR39963">
    <property type="entry name" value="SLL0983 PROTEIN"/>
    <property type="match status" value="1"/>
</dbReference>
<dbReference type="OrthoDB" id="9786494at2"/>
<dbReference type="GO" id="GO:0016645">
    <property type="term" value="F:oxidoreductase activity, acting on the CH-NH group of donors"/>
    <property type="evidence" value="ECO:0007669"/>
    <property type="project" value="InterPro"/>
</dbReference>
<dbReference type="GO" id="GO:0004808">
    <property type="term" value="F:tRNA (5-methylaminomethyl-2-thiouridylate)(34)-methyltransferase activity"/>
    <property type="evidence" value="ECO:0007669"/>
    <property type="project" value="InterPro"/>
</dbReference>
<dbReference type="Proteomes" id="UP000006655">
    <property type="component" value="Chromosome"/>
</dbReference>
<dbReference type="Gene3D" id="3.40.50.150">
    <property type="entry name" value="Vaccinia Virus protein VP39"/>
    <property type="match status" value="1"/>
</dbReference>
<dbReference type="SUPFAM" id="SSF53335">
    <property type="entry name" value="S-adenosyl-L-methionine-dependent methyltransferases"/>
    <property type="match status" value="1"/>
</dbReference>
<feature type="domain" description="MnmC-like methyltransferase" evidence="1">
    <location>
        <begin position="108"/>
        <end position="216"/>
    </location>
</feature>
<dbReference type="RefSeq" id="WP_013013999.1">
    <property type="nucleotide sequence ID" value="NC_013946.1"/>
</dbReference>
<dbReference type="STRING" id="504728.K649_13870"/>
<reference evidence="2 4" key="1">
    <citation type="journal article" date="2010" name="Stand. Genomic Sci.">
        <title>Complete genome sequence of Meiothermus ruber type strain (21).</title>
        <authorList>
            <person name="Tindall B.J."/>
            <person name="Sikorski J."/>
            <person name="Lucas S."/>
            <person name="Goltsman E."/>
            <person name="Copeland A."/>
            <person name="Glavina Del Rio T."/>
            <person name="Nolan M."/>
            <person name="Tice H."/>
            <person name="Cheng J.F."/>
            <person name="Han C."/>
            <person name="Pitluck S."/>
            <person name="Liolios K."/>
            <person name="Ivanova N."/>
            <person name="Mavromatis K."/>
            <person name="Ovchinnikova G."/>
            <person name="Pati A."/>
            <person name="Fahnrich R."/>
            <person name="Goodwin L."/>
            <person name="Chen A."/>
            <person name="Palaniappan K."/>
            <person name="Land M."/>
            <person name="Hauser L."/>
            <person name="Chang Y.J."/>
            <person name="Jeffries C.D."/>
            <person name="Rohde M."/>
            <person name="Goker M."/>
            <person name="Woyke T."/>
            <person name="Bristow J."/>
            <person name="Eisen J.A."/>
            <person name="Markowitz V."/>
            <person name="Hugenholtz P."/>
            <person name="Kyrpides N.C."/>
            <person name="Klenk H.P."/>
            <person name="Lapidus A."/>
        </authorList>
    </citation>
    <scope>NUCLEOTIDE SEQUENCE [LARGE SCALE GENOMIC DNA]</scope>
    <source>
        <strain evidence="4">ATCC 35948 / DSM 1279 / VKM B-1258 / 21</strain>
        <strain evidence="2">DSM 1279</strain>
    </source>
</reference>
<dbReference type="eggNOG" id="COG4121">
    <property type="taxonomic scope" value="Bacteria"/>
</dbReference>
<dbReference type="InterPro" id="IPR008471">
    <property type="entry name" value="MnmC-like_methylTransf"/>
</dbReference>
<reference evidence="3" key="2">
    <citation type="submission" date="2013-04" db="EMBL/GenBank/DDBJ databases">
        <title>Non-Hybrid, Finished Microbial Genome Assemblies from Long-Read SMRT Sequencing Data.</title>
        <authorList>
            <person name="Klammer A."/>
            <person name="Drake J."/>
            <person name="Heiner C."/>
            <person name="Clum A."/>
            <person name="Copeland A."/>
            <person name="Huddleston J."/>
            <person name="Eichler E."/>
            <person name="Turner S.W."/>
        </authorList>
    </citation>
    <scope>NUCLEOTIDE SEQUENCE</scope>
    <source>
        <strain evidence="3">DSM 1279</strain>
    </source>
</reference>
<dbReference type="EMBL" id="CP005385">
    <property type="protein sequence ID" value="AGK06060.1"/>
    <property type="molecule type" value="Genomic_DNA"/>
</dbReference>
<evidence type="ECO:0000313" key="4">
    <source>
        <dbReference type="Proteomes" id="UP000006655"/>
    </source>
</evidence>
<evidence type="ECO:0000259" key="1">
    <source>
        <dbReference type="Pfam" id="PF05430"/>
    </source>
</evidence>
<dbReference type="NCBIfam" id="NF033855">
    <property type="entry name" value="tRNA_MNMC2"/>
    <property type="match status" value="1"/>
</dbReference>
<dbReference type="PANTHER" id="PTHR39963:SF1">
    <property type="entry name" value="MNMC-LIKE METHYLTRANSFERASE DOMAIN-CONTAINING PROTEIN"/>
    <property type="match status" value="1"/>
</dbReference>
<dbReference type="AlphaFoldDB" id="D3PSR4"/>
<name>D3PSR4_MEIRD</name>
<dbReference type="Pfam" id="PF05430">
    <property type="entry name" value="Methyltransf_30"/>
    <property type="match status" value="1"/>
</dbReference>
<reference evidence="3 5" key="3">
    <citation type="submission" date="2013-04" db="EMBL/GenBank/DDBJ databases">
        <authorList>
            <person name="Chin J."/>
            <person name="Alexander D.H."/>
            <person name="Marks P."/>
            <person name="Korlach J."/>
            <person name="Clum A."/>
            <person name="Copeland A."/>
        </authorList>
    </citation>
    <scope>NUCLEOTIDE SEQUENCE [LARGE SCALE GENOMIC DNA]</scope>
    <source>
        <strain evidence="5">ATCC 35948 / DSM 1279 / VKM B-1258 / 21</strain>
        <strain evidence="3">DSM 1279</strain>
    </source>
</reference>
<sequence length="225" mass="24654">MKAEPFEPLRTEDGSLTLVHPAFGESYSSRYGAWMQANELYLKLTQTHQHPSPRVLEVGFGLGVNFRATLENCLQRGVCLEYLSYEAFPVSREVLASVEMPLSVAARKVWARILEGWPAAPGGSLCQEGAWGRLEVRFEDVTQALFPNGWATAVYLDPFSPKVNPEPWQPGVLSKLFAAARGGARLATYSVAGGFRRTLAAAGFTVRKVPGIGKKAWTVAERPEA</sequence>
<proteinExistence type="predicted"/>
<dbReference type="KEGG" id="mrb:Mrub_1737"/>
<evidence type="ECO:0000313" key="5">
    <source>
        <dbReference type="Proteomes" id="UP000013026"/>
    </source>
</evidence>
<dbReference type="KEGG" id="mre:K649_13870"/>
<dbReference type="InterPro" id="IPR047785">
    <property type="entry name" value="tRNA_MNMC2"/>
</dbReference>
<protein>
    <recommendedName>
        <fullName evidence="1">MnmC-like methyltransferase domain-containing protein</fullName>
    </recommendedName>
</protein>
<keyword evidence="4" id="KW-1185">Reference proteome</keyword>
<dbReference type="EMBL" id="CP001743">
    <property type="protein sequence ID" value="ADD28497.1"/>
    <property type="molecule type" value="Genomic_DNA"/>
</dbReference>
<organism evidence="3 5">
    <name type="scientific">Meiothermus ruber (strain ATCC 35948 / DSM 1279 / VKM B-1258 / 21)</name>
    <name type="common">Thermus ruber</name>
    <dbReference type="NCBI Taxonomy" id="504728"/>
    <lineage>
        <taxon>Bacteria</taxon>
        <taxon>Thermotogati</taxon>
        <taxon>Deinococcota</taxon>
        <taxon>Deinococci</taxon>
        <taxon>Thermales</taxon>
        <taxon>Thermaceae</taxon>
        <taxon>Meiothermus</taxon>
    </lineage>
</organism>
<gene>
    <name evidence="2" type="ordered locus">Mrub_1737</name>
    <name evidence="3" type="ORF">K649_13870</name>
</gene>
<dbReference type="InterPro" id="IPR029063">
    <property type="entry name" value="SAM-dependent_MTases_sf"/>
</dbReference>
<dbReference type="Proteomes" id="UP000013026">
    <property type="component" value="Chromosome"/>
</dbReference>
<evidence type="ECO:0000313" key="2">
    <source>
        <dbReference type="EMBL" id="ADD28497.1"/>
    </source>
</evidence>
<dbReference type="PATRIC" id="fig|504728.9.peg.2850"/>
<evidence type="ECO:0000313" key="3">
    <source>
        <dbReference type="EMBL" id="AGK06060.1"/>
    </source>
</evidence>